<proteinExistence type="predicted"/>
<protein>
    <submittedName>
        <fullName evidence="1">Uncharacterized protein</fullName>
    </submittedName>
</protein>
<organism evidence="1 2">
    <name type="scientific">Lactarius akahatsu</name>
    <dbReference type="NCBI Taxonomy" id="416441"/>
    <lineage>
        <taxon>Eukaryota</taxon>
        <taxon>Fungi</taxon>
        <taxon>Dikarya</taxon>
        <taxon>Basidiomycota</taxon>
        <taxon>Agaricomycotina</taxon>
        <taxon>Agaricomycetes</taxon>
        <taxon>Russulales</taxon>
        <taxon>Russulaceae</taxon>
        <taxon>Lactarius</taxon>
    </lineage>
</organism>
<keyword evidence="2" id="KW-1185">Reference proteome</keyword>
<accession>A0AAD4L9J0</accession>
<dbReference type="EMBL" id="JAKELL010000088">
    <property type="protein sequence ID" value="KAH8983432.1"/>
    <property type="molecule type" value="Genomic_DNA"/>
</dbReference>
<name>A0AAD4L9J0_9AGAM</name>
<gene>
    <name evidence="1" type="ORF">EDB92DRAFT_1890480</name>
</gene>
<evidence type="ECO:0000313" key="2">
    <source>
        <dbReference type="Proteomes" id="UP001201163"/>
    </source>
</evidence>
<comment type="caution">
    <text evidence="1">The sequence shown here is derived from an EMBL/GenBank/DDBJ whole genome shotgun (WGS) entry which is preliminary data.</text>
</comment>
<evidence type="ECO:0000313" key="1">
    <source>
        <dbReference type="EMBL" id="KAH8983432.1"/>
    </source>
</evidence>
<dbReference type="AlphaFoldDB" id="A0AAD4L9J0"/>
<reference evidence="1" key="1">
    <citation type="submission" date="2022-01" db="EMBL/GenBank/DDBJ databases">
        <title>Comparative genomics reveals a dynamic genome evolution in the ectomycorrhizal milk-cap (Lactarius) mushrooms.</title>
        <authorList>
            <consortium name="DOE Joint Genome Institute"/>
            <person name="Lebreton A."/>
            <person name="Tang N."/>
            <person name="Kuo A."/>
            <person name="LaButti K."/>
            <person name="Drula E."/>
            <person name="Barry K."/>
            <person name="Clum A."/>
            <person name="Lipzen A."/>
            <person name="Mousain D."/>
            <person name="Ng V."/>
            <person name="Wang R."/>
            <person name="Wang X."/>
            <person name="Dai Y."/>
            <person name="Henrissat B."/>
            <person name="Grigoriev I.V."/>
            <person name="Guerin-Laguette A."/>
            <person name="Yu F."/>
            <person name="Martin F.M."/>
        </authorList>
    </citation>
    <scope>NUCLEOTIDE SEQUENCE</scope>
    <source>
        <strain evidence="1">QP</strain>
    </source>
</reference>
<dbReference type="Proteomes" id="UP001201163">
    <property type="component" value="Unassembled WGS sequence"/>
</dbReference>
<sequence>MHKLVSPFSSTTLPIGQLQIELHTWDDYGKFDLFHDWWAALEAAAGRPFWTESNLIYVNHNVPFLRFGKRTRLDIELDALTAFLSARAPEGNARPVGQLQLEIHAREGRENFKYLARWWTAGLRPFWMEPNLVYINILSESTRHSIELNRDALSSTN</sequence>